<organism evidence="1 2">
    <name type="scientific">Sporosarcina oncorhynchi</name>
    <dbReference type="NCBI Taxonomy" id="3056444"/>
    <lineage>
        <taxon>Bacteria</taxon>
        <taxon>Bacillati</taxon>
        <taxon>Bacillota</taxon>
        <taxon>Bacilli</taxon>
        <taxon>Bacillales</taxon>
        <taxon>Caryophanaceae</taxon>
        <taxon>Sporosarcina</taxon>
    </lineage>
</organism>
<protein>
    <recommendedName>
        <fullName evidence="3">YxiJ-like protein</fullName>
    </recommendedName>
</protein>
<dbReference type="RefSeq" id="WP_317969652.1">
    <property type="nucleotide sequence ID" value="NZ_CP129118.1"/>
</dbReference>
<sequence length="99" mass="11803">MEFKNIDEQIIQKYREDETLMIRLFVQWCANHQLDPQLLYKKAYPHQQANEALNAVIESDDGFEELFIDNETMLDVLQMFGNEDLAFVVSDEISRFQRK</sequence>
<name>A0ABZ0LAC6_9BACL</name>
<gene>
    <name evidence="1" type="ORF">QWT69_05180</name>
</gene>
<proteinExistence type="predicted"/>
<reference evidence="1 2" key="1">
    <citation type="submission" date="2023-06" db="EMBL/GenBank/DDBJ databases">
        <title>Sporosarcina sp. nov., isolated from Korean tranditional fermented seafood 'Jeotgal'.</title>
        <authorList>
            <person name="Yang A.I."/>
            <person name="Shin N.-R."/>
        </authorList>
    </citation>
    <scope>NUCLEOTIDE SEQUENCE [LARGE SCALE GENOMIC DNA]</scope>
    <source>
        <strain evidence="1 2">T2O-4</strain>
    </source>
</reference>
<dbReference type="Proteomes" id="UP001303902">
    <property type="component" value="Chromosome"/>
</dbReference>
<keyword evidence="2" id="KW-1185">Reference proteome</keyword>
<evidence type="ECO:0000313" key="1">
    <source>
        <dbReference type="EMBL" id="WOV88511.1"/>
    </source>
</evidence>
<evidence type="ECO:0008006" key="3">
    <source>
        <dbReference type="Google" id="ProtNLM"/>
    </source>
</evidence>
<dbReference type="EMBL" id="CP129118">
    <property type="protein sequence ID" value="WOV88511.1"/>
    <property type="molecule type" value="Genomic_DNA"/>
</dbReference>
<evidence type="ECO:0000313" key="2">
    <source>
        <dbReference type="Proteomes" id="UP001303902"/>
    </source>
</evidence>
<accession>A0ABZ0LAC6</accession>